<keyword evidence="10" id="KW-1185">Reference proteome</keyword>
<dbReference type="Proteomes" id="UP001295444">
    <property type="component" value="Chromosome 01"/>
</dbReference>
<comment type="subcellular location">
    <subcellularLocation>
        <location evidence="1">Membrane</location>
        <topology evidence="1">Single-pass type I membrane protein</topology>
    </subcellularLocation>
</comment>
<dbReference type="GO" id="GO:0016020">
    <property type="term" value="C:membrane"/>
    <property type="evidence" value="ECO:0007669"/>
    <property type="project" value="UniProtKB-SubCell"/>
</dbReference>
<dbReference type="AlphaFoldDB" id="A0AAD1R786"/>
<keyword evidence="2 8" id="KW-0812">Transmembrane</keyword>
<proteinExistence type="predicted"/>
<sequence>MRYYLVSVPVEKHTGASPFWYHQPFSMSPRFSKQLRLSMSPCLFNRTSPSNSTTNCVTEVEPLFQSFSSTLVLIVLATVIFCLVVLSLSTFHMHKSKMKKRKIEKAQEEYERDHCSPKAERSHLYGKENRQPSAPQDSSSSPSPIIQRKESSSINLDSRIIEHSQIEPSVLDKTSEDLLQSVVLS</sequence>
<dbReference type="PANTHER" id="PTHR31870">
    <property type="entry name" value="SI:DKEY-183I3.9-RELATED"/>
    <property type="match status" value="1"/>
</dbReference>
<accession>A0AAD1R786</accession>
<dbReference type="EMBL" id="OW240912">
    <property type="protein sequence ID" value="CAH2225312.1"/>
    <property type="molecule type" value="Genomic_DNA"/>
</dbReference>
<evidence type="ECO:0000256" key="1">
    <source>
        <dbReference type="ARBA" id="ARBA00004479"/>
    </source>
</evidence>
<evidence type="ECO:0000313" key="10">
    <source>
        <dbReference type="Proteomes" id="UP001295444"/>
    </source>
</evidence>
<evidence type="ECO:0000256" key="4">
    <source>
        <dbReference type="ARBA" id="ARBA00022989"/>
    </source>
</evidence>
<evidence type="ECO:0000256" key="2">
    <source>
        <dbReference type="ARBA" id="ARBA00022692"/>
    </source>
</evidence>
<keyword evidence="5 8" id="KW-0472">Membrane</keyword>
<organism evidence="9 10">
    <name type="scientific">Pelobates cultripes</name>
    <name type="common">Western spadefoot toad</name>
    <dbReference type="NCBI Taxonomy" id="61616"/>
    <lineage>
        <taxon>Eukaryota</taxon>
        <taxon>Metazoa</taxon>
        <taxon>Chordata</taxon>
        <taxon>Craniata</taxon>
        <taxon>Vertebrata</taxon>
        <taxon>Euteleostomi</taxon>
        <taxon>Amphibia</taxon>
        <taxon>Batrachia</taxon>
        <taxon>Anura</taxon>
        <taxon>Pelobatoidea</taxon>
        <taxon>Pelobatidae</taxon>
        <taxon>Pelobates</taxon>
    </lineage>
</organism>
<dbReference type="PANTHER" id="PTHR31870:SF2">
    <property type="entry name" value="CHROMOSOME 11 OPEN READING FRAME 87"/>
    <property type="match status" value="1"/>
</dbReference>
<evidence type="ECO:0000256" key="8">
    <source>
        <dbReference type="SAM" id="Phobius"/>
    </source>
</evidence>
<evidence type="ECO:0000256" key="3">
    <source>
        <dbReference type="ARBA" id="ARBA00022729"/>
    </source>
</evidence>
<keyword evidence="3" id="KW-0732">Signal</keyword>
<keyword evidence="6" id="KW-0325">Glycoprotein</keyword>
<evidence type="ECO:0000313" key="9">
    <source>
        <dbReference type="EMBL" id="CAH2225312.1"/>
    </source>
</evidence>
<keyword evidence="4 8" id="KW-1133">Transmembrane helix</keyword>
<feature type="compositionally biased region" description="Basic and acidic residues" evidence="7">
    <location>
        <begin position="104"/>
        <end position="130"/>
    </location>
</feature>
<evidence type="ECO:0000256" key="7">
    <source>
        <dbReference type="SAM" id="MobiDB-lite"/>
    </source>
</evidence>
<feature type="compositionally biased region" description="Low complexity" evidence="7">
    <location>
        <begin position="132"/>
        <end position="144"/>
    </location>
</feature>
<reference evidence="9" key="1">
    <citation type="submission" date="2022-03" db="EMBL/GenBank/DDBJ databases">
        <authorList>
            <person name="Alioto T."/>
            <person name="Alioto T."/>
            <person name="Gomez Garrido J."/>
        </authorList>
    </citation>
    <scope>NUCLEOTIDE SEQUENCE</scope>
</reference>
<gene>
    <name evidence="9" type="ORF">PECUL_23A020973</name>
</gene>
<dbReference type="InterPro" id="IPR037670">
    <property type="entry name" value="C11orf87"/>
</dbReference>
<feature type="region of interest" description="Disordered" evidence="7">
    <location>
        <begin position="104"/>
        <end position="154"/>
    </location>
</feature>
<feature type="transmembrane region" description="Helical" evidence="8">
    <location>
        <begin position="71"/>
        <end position="91"/>
    </location>
</feature>
<name>A0AAD1R786_PELCU</name>
<evidence type="ECO:0000256" key="6">
    <source>
        <dbReference type="ARBA" id="ARBA00023180"/>
    </source>
</evidence>
<protein>
    <submittedName>
        <fullName evidence="9">PREDICTED: uncharacterized protein C11orf87 homolog</fullName>
    </submittedName>
</protein>
<evidence type="ECO:0000256" key="5">
    <source>
        <dbReference type="ARBA" id="ARBA00023136"/>
    </source>
</evidence>